<dbReference type="PROSITE" id="PS50181">
    <property type="entry name" value="FBOX"/>
    <property type="match status" value="1"/>
</dbReference>
<dbReference type="EnsemblMetazoa" id="AALFPA23_005269.R6686">
    <property type="protein sequence ID" value="AALFPA23_005269.P6686"/>
    <property type="gene ID" value="AALFPA23_005269"/>
</dbReference>
<name>A0ABM1Y388_AEDAL</name>
<reference evidence="2" key="2">
    <citation type="submission" date="2025-05" db="UniProtKB">
        <authorList>
            <consortium name="EnsemblMetazoa"/>
        </authorList>
    </citation>
    <scope>IDENTIFICATION</scope>
    <source>
        <strain evidence="2">Foshan</strain>
    </source>
</reference>
<sequence>MNNQVFPIDDLPVEVLEHIFSFLPLSDRKSASLVCSQWEKLAFSRRFLRKVALEIRLWCKSQLTSLRRSSRRYRHLYVIFNMNVRNESCFKYMLEVLELFEKDAESFQCLGHFTTEQLCLVLSRLPNLQQLVVGLNARASDQSIEFPTLAQLQALGSLSNVLQIKNLDVPKVTQLSIVFTNSAEGKDSMPVLKRLAPQLKNVDLYSTGYFIPIEQLQFPKAEVLKIGGNLCLADHDWHLRTFFAGFKLLKEVVLNSAVKEIALDAITKACPEIEIFKFKVLRFSPIPFHLLERLKYLKTLGLGLVYDDSEIDLKCNPLVSVKTLSVELSECGEIFFERLQHLLPNVIAMDVTLRDDWEFEWGLGQICRNFPGLQRLEISDLVIRGRTFFSSLLALEQLDQLEELTLKEVHTRIVHLPSSRRLERFAINYPCWLTDGDLLDLASLYPKLRYLELGSGRQVTSKGIAAFKSQLVNCVVHCFPSGLIWSRVLTIYRDILEIPRHMPIE</sequence>
<dbReference type="Gene3D" id="1.20.1280.50">
    <property type="match status" value="1"/>
</dbReference>
<dbReference type="InterPro" id="IPR032675">
    <property type="entry name" value="LRR_dom_sf"/>
</dbReference>
<dbReference type="InterPro" id="IPR001810">
    <property type="entry name" value="F-box_dom"/>
</dbReference>
<dbReference type="Pfam" id="PF12937">
    <property type="entry name" value="F-box-like"/>
    <property type="match status" value="1"/>
</dbReference>
<proteinExistence type="predicted"/>
<dbReference type="PANTHER" id="PTHR13318:SF190">
    <property type="entry name" value="PARTNER OF PAIRED, ISOFORM B"/>
    <property type="match status" value="1"/>
</dbReference>
<dbReference type="Gene3D" id="3.80.10.10">
    <property type="entry name" value="Ribonuclease Inhibitor"/>
    <property type="match status" value="1"/>
</dbReference>
<dbReference type="SUPFAM" id="SSF81383">
    <property type="entry name" value="F-box domain"/>
    <property type="match status" value="1"/>
</dbReference>
<evidence type="ECO:0000313" key="3">
    <source>
        <dbReference type="Proteomes" id="UP000069940"/>
    </source>
</evidence>
<organism evidence="2 3">
    <name type="scientific">Aedes albopictus</name>
    <name type="common">Asian tiger mosquito</name>
    <name type="synonym">Stegomyia albopicta</name>
    <dbReference type="NCBI Taxonomy" id="7160"/>
    <lineage>
        <taxon>Eukaryota</taxon>
        <taxon>Metazoa</taxon>
        <taxon>Ecdysozoa</taxon>
        <taxon>Arthropoda</taxon>
        <taxon>Hexapoda</taxon>
        <taxon>Insecta</taxon>
        <taxon>Pterygota</taxon>
        <taxon>Neoptera</taxon>
        <taxon>Endopterygota</taxon>
        <taxon>Diptera</taxon>
        <taxon>Nematocera</taxon>
        <taxon>Culicoidea</taxon>
        <taxon>Culicidae</taxon>
        <taxon>Culicinae</taxon>
        <taxon>Aedini</taxon>
        <taxon>Aedes</taxon>
        <taxon>Stegomyia</taxon>
    </lineage>
</organism>
<dbReference type="RefSeq" id="XP_029723210.1">
    <property type="nucleotide sequence ID" value="XM_029867350.2"/>
</dbReference>
<evidence type="ECO:0000259" key="1">
    <source>
        <dbReference type="PROSITE" id="PS50181"/>
    </source>
</evidence>
<dbReference type="GeneID" id="115264045"/>
<accession>A0ABM1Y388</accession>
<keyword evidence="3" id="KW-1185">Reference proteome</keyword>
<dbReference type="InterPro" id="IPR036047">
    <property type="entry name" value="F-box-like_dom_sf"/>
</dbReference>
<dbReference type="SMART" id="SM00256">
    <property type="entry name" value="FBOX"/>
    <property type="match status" value="1"/>
</dbReference>
<evidence type="ECO:0000313" key="2">
    <source>
        <dbReference type="EnsemblMetazoa" id="AALFPA23_005269.P6686"/>
    </source>
</evidence>
<reference evidence="3" key="1">
    <citation type="journal article" date="2015" name="Proc. Natl. Acad. Sci. U.S.A.">
        <title>Genome sequence of the Asian Tiger mosquito, Aedes albopictus, reveals insights into its biology, genetics, and evolution.</title>
        <authorList>
            <person name="Chen X.G."/>
            <person name="Jiang X."/>
            <person name="Gu J."/>
            <person name="Xu M."/>
            <person name="Wu Y."/>
            <person name="Deng Y."/>
            <person name="Zhang C."/>
            <person name="Bonizzoni M."/>
            <person name="Dermauw W."/>
            <person name="Vontas J."/>
            <person name="Armbruster P."/>
            <person name="Huang X."/>
            <person name="Yang Y."/>
            <person name="Zhang H."/>
            <person name="He W."/>
            <person name="Peng H."/>
            <person name="Liu Y."/>
            <person name="Wu K."/>
            <person name="Chen J."/>
            <person name="Lirakis M."/>
            <person name="Topalis P."/>
            <person name="Van Leeuwen T."/>
            <person name="Hall A.B."/>
            <person name="Jiang X."/>
            <person name="Thorpe C."/>
            <person name="Mueller R.L."/>
            <person name="Sun C."/>
            <person name="Waterhouse R.M."/>
            <person name="Yan G."/>
            <person name="Tu Z.J."/>
            <person name="Fang X."/>
            <person name="James A.A."/>
        </authorList>
    </citation>
    <scope>NUCLEOTIDE SEQUENCE [LARGE SCALE GENOMIC DNA]</scope>
    <source>
        <strain evidence="3">Foshan</strain>
    </source>
</reference>
<feature type="domain" description="F-box" evidence="1">
    <location>
        <begin position="5"/>
        <end position="51"/>
    </location>
</feature>
<dbReference type="PANTHER" id="PTHR13318">
    <property type="entry name" value="PARTNER OF PAIRED, ISOFORM B-RELATED"/>
    <property type="match status" value="1"/>
</dbReference>
<dbReference type="SUPFAM" id="SSF52047">
    <property type="entry name" value="RNI-like"/>
    <property type="match status" value="1"/>
</dbReference>
<protein>
    <submittedName>
        <fullName evidence="2">F-box domain-containing protein</fullName>
    </submittedName>
</protein>
<dbReference type="Proteomes" id="UP000069940">
    <property type="component" value="Unassembled WGS sequence"/>
</dbReference>